<evidence type="ECO:0000256" key="5">
    <source>
        <dbReference type="ARBA" id="ARBA00022989"/>
    </source>
</evidence>
<evidence type="ECO:0000256" key="7">
    <source>
        <dbReference type="SAM" id="Phobius"/>
    </source>
</evidence>
<protein>
    <submittedName>
        <fullName evidence="9">MFS transporter, DHA2 family, multidrug resistance protein</fullName>
    </submittedName>
</protein>
<dbReference type="PROSITE" id="PS50850">
    <property type="entry name" value="MFS"/>
    <property type="match status" value="1"/>
</dbReference>
<dbReference type="InterPro" id="IPR036259">
    <property type="entry name" value="MFS_trans_sf"/>
</dbReference>
<dbReference type="PANTHER" id="PTHR42718:SF47">
    <property type="entry name" value="METHYL VIOLOGEN RESISTANCE PROTEIN SMVA"/>
    <property type="match status" value="1"/>
</dbReference>
<feature type="transmembrane region" description="Helical" evidence="7">
    <location>
        <begin position="112"/>
        <end position="133"/>
    </location>
</feature>
<feature type="transmembrane region" description="Helical" evidence="7">
    <location>
        <begin position="362"/>
        <end position="386"/>
    </location>
</feature>
<feature type="transmembrane region" description="Helical" evidence="7">
    <location>
        <begin position="145"/>
        <end position="164"/>
    </location>
</feature>
<accession>A0A1G4SL00</accession>
<dbReference type="GO" id="GO:0005886">
    <property type="term" value="C:plasma membrane"/>
    <property type="evidence" value="ECO:0007669"/>
    <property type="project" value="UniProtKB-SubCell"/>
</dbReference>
<dbReference type="EMBL" id="FMTM01000006">
    <property type="protein sequence ID" value="SCW69863.1"/>
    <property type="molecule type" value="Genomic_DNA"/>
</dbReference>
<keyword evidence="4 7" id="KW-0812">Transmembrane</keyword>
<evidence type="ECO:0000259" key="8">
    <source>
        <dbReference type="PROSITE" id="PS50850"/>
    </source>
</evidence>
<dbReference type="InterPro" id="IPR011701">
    <property type="entry name" value="MFS"/>
</dbReference>
<feature type="transmembrane region" description="Helical" evidence="7">
    <location>
        <begin position="407"/>
        <end position="427"/>
    </location>
</feature>
<keyword evidence="2" id="KW-0813">Transport</keyword>
<dbReference type="Gene3D" id="1.20.1250.20">
    <property type="entry name" value="MFS general substrate transporter like domains"/>
    <property type="match status" value="1"/>
</dbReference>
<feature type="transmembrane region" description="Helical" evidence="7">
    <location>
        <begin position="303"/>
        <end position="324"/>
    </location>
</feature>
<keyword evidence="6 7" id="KW-0472">Membrane</keyword>
<dbReference type="CDD" id="cd17321">
    <property type="entry name" value="MFS_MMR_MDR_like"/>
    <property type="match status" value="1"/>
</dbReference>
<keyword evidence="5 7" id="KW-1133">Transmembrane helix</keyword>
<dbReference type="PRINTS" id="PR01988">
    <property type="entry name" value="EXPORTERBACE"/>
</dbReference>
<keyword evidence="3" id="KW-1003">Cell membrane</keyword>
<dbReference type="InterPro" id="IPR022324">
    <property type="entry name" value="Bacilysin_exporter_BacE_put"/>
</dbReference>
<dbReference type="InterPro" id="IPR020846">
    <property type="entry name" value="MFS_dom"/>
</dbReference>
<evidence type="ECO:0000256" key="3">
    <source>
        <dbReference type="ARBA" id="ARBA00022475"/>
    </source>
</evidence>
<sequence length="500" mass="52072">MTDMALPSSVNRKAWLGLMAVLPLVLLVAMDGSILYLTIPHITSDLTPTADQALWILDIYGFVVGSLLIAFGNIGDRYGRLNLIMVGAVVFGAGSLGAAYSQSPLMLIAARALMGLGGATLLPSGLAIVSALFPDPRLRARAIGIFAATFAAGFAIGPLIGGMLLRQFEWGVVFLINVPVVLAFLIVAPILLREVRSTTYGRIDLPSLLLSFVGILLLTWSLKTAAAQGFAAAQSAGGIIGILALALFLRRQNRIDYPLLDLSLFRDPIFSIAILTGLLSLVVWSVAGYLSGIYLQSVLGFDVFTTALLTLPGAIVLTATCVGTPRIVEWIGRKTALVATHLLIGAGVLLLLLTSTEVGGGAFIASTLIAGIGYGLSFSLVAEVAVSAVSPERAGAAGSIAETSNELGNALGITLLGSLAALSFRLLGPGVAGTLDETLDRPGLPLETIAQAKEAFLTGLHVAVGVGGLLMLVAGIIAWLWLPRKLPEWRSEGDIAKITD</sequence>
<feature type="transmembrane region" description="Helical" evidence="7">
    <location>
        <begin position="336"/>
        <end position="356"/>
    </location>
</feature>
<name>A0A1G4SL00_9HYPH</name>
<evidence type="ECO:0000256" key="1">
    <source>
        <dbReference type="ARBA" id="ARBA00004651"/>
    </source>
</evidence>
<dbReference type="Proteomes" id="UP000199542">
    <property type="component" value="Unassembled WGS sequence"/>
</dbReference>
<evidence type="ECO:0000313" key="9">
    <source>
        <dbReference type="EMBL" id="SCW69863.1"/>
    </source>
</evidence>
<feature type="transmembrane region" description="Helical" evidence="7">
    <location>
        <begin position="228"/>
        <end position="249"/>
    </location>
</feature>
<dbReference type="PANTHER" id="PTHR42718">
    <property type="entry name" value="MAJOR FACILITATOR SUPERFAMILY MULTIDRUG TRANSPORTER MFSC"/>
    <property type="match status" value="1"/>
</dbReference>
<dbReference type="Gene3D" id="1.20.1720.10">
    <property type="entry name" value="Multidrug resistance protein D"/>
    <property type="match status" value="1"/>
</dbReference>
<dbReference type="RefSeq" id="WP_092586533.1">
    <property type="nucleotide sequence ID" value="NZ_FMTM01000006.1"/>
</dbReference>
<dbReference type="SUPFAM" id="SSF103473">
    <property type="entry name" value="MFS general substrate transporter"/>
    <property type="match status" value="1"/>
</dbReference>
<evidence type="ECO:0000256" key="4">
    <source>
        <dbReference type="ARBA" id="ARBA00022692"/>
    </source>
</evidence>
<organism evidence="9 10">
    <name type="scientific">Rhizobium mongolense subsp. loessense</name>
    <dbReference type="NCBI Taxonomy" id="158890"/>
    <lineage>
        <taxon>Bacteria</taxon>
        <taxon>Pseudomonadati</taxon>
        <taxon>Pseudomonadota</taxon>
        <taxon>Alphaproteobacteria</taxon>
        <taxon>Hyphomicrobiales</taxon>
        <taxon>Rhizobiaceae</taxon>
        <taxon>Rhizobium/Agrobacterium group</taxon>
        <taxon>Rhizobium</taxon>
    </lineage>
</organism>
<reference evidence="9 10" key="1">
    <citation type="submission" date="2016-10" db="EMBL/GenBank/DDBJ databases">
        <authorList>
            <person name="de Groot N.N."/>
        </authorList>
    </citation>
    <scope>NUCLEOTIDE SEQUENCE [LARGE SCALE GENOMIC DNA]</scope>
    <source>
        <strain evidence="9 10">CGMCC 1.3401</strain>
    </source>
</reference>
<evidence type="ECO:0000313" key="10">
    <source>
        <dbReference type="Proteomes" id="UP000199542"/>
    </source>
</evidence>
<evidence type="ECO:0000256" key="6">
    <source>
        <dbReference type="ARBA" id="ARBA00023136"/>
    </source>
</evidence>
<gene>
    <name evidence="9" type="ORF">SAMN02927900_03887</name>
</gene>
<comment type="subcellular location">
    <subcellularLocation>
        <location evidence="1">Cell membrane</location>
        <topology evidence="1">Multi-pass membrane protein</topology>
    </subcellularLocation>
</comment>
<feature type="transmembrane region" description="Helical" evidence="7">
    <location>
        <begin position="14"/>
        <end position="39"/>
    </location>
</feature>
<dbReference type="Pfam" id="PF07690">
    <property type="entry name" value="MFS_1"/>
    <property type="match status" value="1"/>
</dbReference>
<feature type="transmembrane region" description="Helical" evidence="7">
    <location>
        <begin position="203"/>
        <end position="222"/>
    </location>
</feature>
<proteinExistence type="predicted"/>
<feature type="transmembrane region" description="Helical" evidence="7">
    <location>
        <begin position="269"/>
        <end position="291"/>
    </location>
</feature>
<dbReference type="AlphaFoldDB" id="A0A1G4SL00"/>
<evidence type="ECO:0000256" key="2">
    <source>
        <dbReference type="ARBA" id="ARBA00022448"/>
    </source>
</evidence>
<feature type="transmembrane region" description="Helical" evidence="7">
    <location>
        <begin position="170"/>
        <end position="191"/>
    </location>
</feature>
<feature type="transmembrane region" description="Helical" evidence="7">
    <location>
        <begin position="81"/>
        <end position="100"/>
    </location>
</feature>
<dbReference type="GO" id="GO:0022857">
    <property type="term" value="F:transmembrane transporter activity"/>
    <property type="evidence" value="ECO:0007669"/>
    <property type="project" value="InterPro"/>
</dbReference>
<feature type="domain" description="Major facilitator superfamily (MFS) profile" evidence="8">
    <location>
        <begin position="17"/>
        <end position="486"/>
    </location>
</feature>
<feature type="transmembrane region" description="Helical" evidence="7">
    <location>
        <begin position="460"/>
        <end position="482"/>
    </location>
</feature>
<feature type="transmembrane region" description="Helical" evidence="7">
    <location>
        <begin position="54"/>
        <end position="74"/>
    </location>
</feature>